<sequence length="228" mass="24862">MTMRQSIATSLLLVVALSGCDEEGPQIDVESAIPVRVEAVQRQPIAEYVSATSTAQAINAATLTALQAGEYQLQPHPTAGRPYAMGDAIAEGALVVRLHNPEFENQVSIESKRLQYQSAQREFEKQKALHEKGGITLREETDAERMFIDADYALENAQLQLARLEVRAPFSGILADLPHRSVGELVETGAELGRLMDYDTLYAEVSLPGAEIDRVHPDQSLIAMAYGG</sequence>
<dbReference type="Gene3D" id="2.40.50.100">
    <property type="match status" value="1"/>
</dbReference>
<protein>
    <recommendedName>
        <fullName evidence="2">RND efflux pump membrane fusion protein barrel-sandwich domain-containing protein</fullName>
    </recommendedName>
</protein>
<dbReference type="PANTHER" id="PTHR30469">
    <property type="entry name" value="MULTIDRUG RESISTANCE PROTEIN MDTA"/>
    <property type="match status" value="1"/>
</dbReference>
<feature type="non-terminal residue" evidence="1">
    <location>
        <position position="228"/>
    </location>
</feature>
<proteinExistence type="predicted"/>
<dbReference type="Gene3D" id="1.10.287.470">
    <property type="entry name" value="Helix hairpin bin"/>
    <property type="match status" value="1"/>
</dbReference>
<organism evidence="1">
    <name type="scientific">marine metagenome</name>
    <dbReference type="NCBI Taxonomy" id="408172"/>
    <lineage>
        <taxon>unclassified sequences</taxon>
        <taxon>metagenomes</taxon>
        <taxon>ecological metagenomes</taxon>
    </lineage>
</organism>
<reference evidence="1" key="1">
    <citation type="submission" date="2018-05" db="EMBL/GenBank/DDBJ databases">
        <authorList>
            <person name="Lanie J.A."/>
            <person name="Ng W.-L."/>
            <person name="Kazmierczak K.M."/>
            <person name="Andrzejewski T.M."/>
            <person name="Davidsen T.M."/>
            <person name="Wayne K.J."/>
            <person name="Tettelin H."/>
            <person name="Glass J.I."/>
            <person name="Rusch D."/>
            <person name="Podicherti R."/>
            <person name="Tsui H.-C.T."/>
            <person name="Winkler M.E."/>
        </authorList>
    </citation>
    <scope>NUCLEOTIDE SEQUENCE</scope>
</reference>
<dbReference type="EMBL" id="UINC01037540">
    <property type="protein sequence ID" value="SVB33176.1"/>
    <property type="molecule type" value="Genomic_DNA"/>
</dbReference>
<dbReference type="PROSITE" id="PS51257">
    <property type="entry name" value="PROKAR_LIPOPROTEIN"/>
    <property type="match status" value="1"/>
</dbReference>
<dbReference type="GO" id="GO:0015562">
    <property type="term" value="F:efflux transmembrane transporter activity"/>
    <property type="evidence" value="ECO:0007669"/>
    <property type="project" value="TreeGrafter"/>
</dbReference>
<dbReference type="PANTHER" id="PTHR30469:SF15">
    <property type="entry name" value="HLYD FAMILY OF SECRETION PROTEINS"/>
    <property type="match status" value="1"/>
</dbReference>
<evidence type="ECO:0000313" key="1">
    <source>
        <dbReference type="EMBL" id="SVB33176.1"/>
    </source>
</evidence>
<gene>
    <name evidence="1" type="ORF">METZ01_LOCUS186030</name>
</gene>
<dbReference type="GO" id="GO:1990281">
    <property type="term" value="C:efflux pump complex"/>
    <property type="evidence" value="ECO:0007669"/>
    <property type="project" value="TreeGrafter"/>
</dbReference>
<accession>A0A382D3U6</accession>
<evidence type="ECO:0008006" key="2">
    <source>
        <dbReference type="Google" id="ProtNLM"/>
    </source>
</evidence>
<dbReference type="AlphaFoldDB" id="A0A382D3U6"/>
<dbReference type="SUPFAM" id="SSF111369">
    <property type="entry name" value="HlyD-like secretion proteins"/>
    <property type="match status" value="1"/>
</dbReference>
<name>A0A382D3U6_9ZZZZ</name>
<dbReference type="Gene3D" id="2.40.30.170">
    <property type="match status" value="1"/>
</dbReference>